<dbReference type="Proteomes" id="UP001148018">
    <property type="component" value="Unassembled WGS sequence"/>
</dbReference>
<gene>
    <name evidence="1" type="ORF">NHX12_008113</name>
</gene>
<dbReference type="AlphaFoldDB" id="A0A9Q0DKN0"/>
<protein>
    <recommendedName>
        <fullName evidence="3">von Willebrand factor A domain-containing protein 5A</fullName>
    </recommendedName>
</protein>
<sequence>MLSQSWGDAEGCVTVKYSLAGQPTQNQLRFSLQPTEDTGLTAHRLGARALICSLEAESKEQGDQSDGVKAKEKAIEVSIQSGVSSSLTAFIAVNKGSGEARASGSWLLESPLATALGKTLQEVESSKPESVSPEVWATVLAVTWLHGFKMDAQVEWEFLAMKAVSWLHGEKVPCLTECLRAGNLLLGCQVQESSMGM</sequence>
<evidence type="ECO:0000313" key="2">
    <source>
        <dbReference type="Proteomes" id="UP001148018"/>
    </source>
</evidence>
<name>A0A9Q0DKN0_9TELE</name>
<dbReference type="PANTHER" id="PTHR45737:SF6">
    <property type="entry name" value="VON WILLEBRAND FACTOR A DOMAIN-CONTAINING PROTEIN 5A"/>
    <property type="match status" value="1"/>
</dbReference>
<evidence type="ECO:0000313" key="1">
    <source>
        <dbReference type="EMBL" id="KAJ3590159.1"/>
    </source>
</evidence>
<dbReference type="PANTHER" id="PTHR45737">
    <property type="entry name" value="VON WILLEBRAND FACTOR A DOMAIN-CONTAINING PROTEIN 5A"/>
    <property type="match status" value="1"/>
</dbReference>
<organism evidence="1 2">
    <name type="scientific">Muraenolepis orangiensis</name>
    <name type="common">Patagonian moray cod</name>
    <dbReference type="NCBI Taxonomy" id="630683"/>
    <lineage>
        <taxon>Eukaryota</taxon>
        <taxon>Metazoa</taxon>
        <taxon>Chordata</taxon>
        <taxon>Craniata</taxon>
        <taxon>Vertebrata</taxon>
        <taxon>Euteleostomi</taxon>
        <taxon>Actinopterygii</taxon>
        <taxon>Neopterygii</taxon>
        <taxon>Teleostei</taxon>
        <taxon>Neoteleostei</taxon>
        <taxon>Acanthomorphata</taxon>
        <taxon>Zeiogadaria</taxon>
        <taxon>Gadariae</taxon>
        <taxon>Gadiformes</taxon>
        <taxon>Muraenolepidoidei</taxon>
        <taxon>Muraenolepididae</taxon>
        <taxon>Muraenolepis</taxon>
    </lineage>
</organism>
<comment type="caution">
    <text evidence="1">The sequence shown here is derived from an EMBL/GenBank/DDBJ whole genome shotgun (WGS) entry which is preliminary data.</text>
</comment>
<accession>A0A9Q0DKN0</accession>
<reference evidence="1" key="1">
    <citation type="submission" date="2022-07" db="EMBL/GenBank/DDBJ databases">
        <title>Chromosome-level genome of Muraenolepis orangiensis.</title>
        <authorList>
            <person name="Kim J."/>
        </authorList>
    </citation>
    <scope>NUCLEOTIDE SEQUENCE</scope>
    <source>
        <strain evidence="1">KU_S4_2022</strain>
        <tissue evidence="1">Muscle</tissue>
    </source>
</reference>
<evidence type="ECO:0008006" key="3">
    <source>
        <dbReference type="Google" id="ProtNLM"/>
    </source>
</evidence>
<dbReference type="OrthoDB" id="1729737at2759"/>
<dbReference type="EMBL" id="JANIIK010000114">
    <property type="protein sequence ID" value="KAJ3590159.1"/>
    <property type="molecule type" value="Genomic_DNA"/>
</dbReference>
<keyword evidence="2" id="KW-1185">Reference proteome</keyword>
<proteinExistence type="predicted"/>